<keyword evidence="1 2" id="KW-0694">RNA-binding</keyword>
<feature type="domain" description="RRM" evidence="4">
    <location>
        <begin position="704"/>
        <end position="780"/>
    </location>
</feature>
<organism evidence="5 6">
    <name type="scientific">Zostera marina</name>
    <name type="common">Eelgrass</name>
    <dbReference type="NCBI Taxonomy" id="29655"/>
    <lineage>
        <taxon>Eukaryota</taxon>
        <taxon>Viridiplantae</taxon>
        <taxon>Streptophyta</taxon>
        <taxon>Embryophyta</taxon>
        <taxon>Tracheophyta</taxon>
        <taxon>Spermatophyta</taxon>
        <taxon>Magnoliopsida</taxon>
        <taxon>Liliopsida</taxon>
        <taxon>Zosteraceae</taxon>
        <taxon>Zostera</taxon>
    </lineage>
</organism>
<name>A0A0K9P1B7_ZOSMR</name>
<evidence type="ECO:0000313" key="5">
    <source>
        <dbReference type="EMBL" id="KMZ62768.1"/>
    </source>
</evidence>
<evidence type="ECO:0000256" key="1">
    <source>
        <dbReference type="ARBA" id="ARBA00022884"/>
    </source>
</evidence>
<dbReference type="Gene3D" id="3.30.70.330">
    <property type="match status" value="5"/>
</dbReference>
<feature type="domain" description="RRM" evidence="4">
    <location>
        <begin position="295"/>
        <end position="373"/>
    </location>
</feature>
<keyword evidence="6" id="KW-1185">Reference proteome</keyword>
<evidence type="ECO:0000256" key="3">
    <source>
        <dbReference type="SAM" id="MobiDB-lite"/>
    </source>
</evidence>
<dbReference type="GO" id="GO:0003729">
    <property type="term" value="F:mRNA binding"/>
    <property type="evidence" value="ECO:0000318"/>
    <property type="project" value="GO_Central"/>
</dbReference>
<dbReference type="GO" id="GO:0000381">
    <property type="term" value="P:regulation of alternative mRNA splicing, via spliceosome"/>
    <property type="evidence" value="ECO:0000318"/>
    <property type="project" value="GO_Central"/>
</dbReference>
<reference evidence="6" key="1">
    <citation type="journal article" date="2016" name="Nature">
        <title>The genome of the seagrass Zostera marina reveals angiosperm adaptation to the sea.</title>
        <authorList>
            <person name="Olsen J.L."/>
            <person name="Rouze P."/>
            <person name="Verhelst B."/>
            <person name="Lin Y.-C."/>
            <person name="Bayer T."/>
            <person name="Collen J."/>
            <person name="Dattolo E."/>
            <person name="De Paoli E."/>
            <person name="Dittami S."/>
            <person name="Maumus F."/>
            <person name="Michel G."/>
            <person name="Kersting A."/>
            <person name="Lauritano C."/>
            <person name="Lohaus R."/>
            <person name="Toepel M."/>
            <person name="Tonon T."/>
            <person name="Vanneste K."/>
            <person name="Amirebrahimi M."/>
            <person name="Brakel J."/>
            <person name="Bostroem C."/>
            <person name="Chovatia M."/>
            <person name="Grimwood J."/>
            <person name="Jenkins J.W."/>
            <person name="Jueterbock A."/>
            <person name="Mraz A."/>
            <person name="Stam W.T."/>
            <person name="Tice H."/>
            <person name="Bornberg-Bauer E."/>
            <person name="Green P.J."/>
            <person name="Pearson G.A."/>
            <person name="Procaccini G."/>
            <person name="Duarte C.M."/>
            <person name="Schmutz J."/>
            <person name="Reusch T.B.H."/>
            <person name="Van de Peer Y."/>
        </authorList>
    </citation>
    <scope>NUCLEOTIDE SEQUENCE [LARGE SCALE GENOMIC DNA]</scope>
    <source>
        <strain evidence="6">cv. Finnish</strain>
    </source>
</reference>
<feature type="domain" description="RRM" evidence="4">
    <location>
        <begin position="486"/>
        <end position="558"/>
    </location>
</feature>
<sequence length="828" mass="93734">MSRLCVKNIPKYVDEKRLKEFFSRKGEVTDAKVIRIGDNKKKSRQFAFIGFRSEEEAQEALRYFNNSYMDTSKITCEVARKLGDPDIPRPWSKHSISKKAKVAATPESPSIKPQETSIGMSKTLKASSDSDIQLQEFINVMQPRVNSKLWTNDTIGDAFPVGKAMKSSINNKQKSNATEVVQNHLNEDEKISPKDDSVEESLRKLSKATKDDVISDIDYFKSKVKTNWSDSDSDDDEKLEKEEGVDAEDDNLTHVEVVCDQREHVNEDIEMPLEASEDLKINCEKTSSASNDETGRLFVQNFPFTTNEDELLEFFSKCGDVSSVHLVVDRDTKQSKGFGFVQYTIPESAVRALEELNHSIFQGRLLHIFSAEPQVVSNYKTESDSVKTFKQQREKQKKSSEMTGDTKSWNSLFMRQDTVVENIARKYGISKSNLLDKEADDLAVRIALGETHVIAETKKAFSSSGVNLAALEKLASKQEKGKRSNHVILVKNLPYSCSEGELAKLFGQHGSLEKIILPPTKAMALVVFLEAIEARKAFDRLRYKQYKDSPLYLEWAPDDILSPDVTLEMDQEKNAVGEKETKRVLLDQTVDVVSEDLDPDRVESRSVFVKNLNFTTTDDLLKKHFTDNVKKGKILSVKVKKHIKNGKNLSMGYGFIEFDCVETATDVCRDLKGTILDGHALILQLCHSKDDQAVKKADKDTSSTKLIIRNVAFEATVKDLRQLFGSFGQLKSVRLPMKFGNHRGFAFVEYMTKQEAQKAFESLKSTHLYGRHLVIERAKVGESLDELRERTASQFSGDQDVVHKLSKKRKHMDSLMDEGNTKFEKIIN</sequence>
<dbReference type="SMR" id="A0A0K9P1B7"/>
<dbReference type="PANTHER" id="PTHR10352">
    <property type="entry name" value="EUKARYOTIC TRANSLATION INITIATION FACTOR 3 SUBUNIT G"/>
    <property type="match status" value="1"/>
</dbReference>
<dbReference type="FunFam" id="3.30.70.330:FF:000442">
    <property type="entry name" value="Multiple RNA-binding domain-containing protein 1"/>
    <property type="match status" value="1"/>
</dbReference>
<dbReference type="OrthoDB" id="439639at2759"/>
<dbReference type="InterPro" id="IPR012677">
    <property type="entry name" value="Nucleotide-bd_a/b_plait_sf"/>
</dbReference>
<evidence type="ECO:0000313" key="6">
    <source>
        <dbReference type="Proteomes" id="UP000036987"/>
    </source>
</evidence>
<dbReference type="GO" id="GO:0016607">
    <property type="term" value="C:nuclear speck"/>
    <property type="evidence" value="ECO:0000318"/>
    <property type="project" value="GO_Central"/>
</dbReference>
<dbReference type="InterPro" id="IPR000504">
    <property type="entry name" value="RRM_dom"/>
</dbReference>
<protein>
    <submittedName>
        <fullName evidence="5">RNA binding protein</fullName>
    </submittedName>
</protein>
<accession>A0A0K9P1B7</accession>
<dbReference type="PROSITE" id="PS50102">
    <property type="entry name" value="RRM"/>
    <property type="match status" value="5"/>
</dbReference>
<evidence type="ECO:0000259" key="4">
    <source>
        <dbReference type="PROSITE" id="PS50102"/>
    </source>
</evidence>
<dbReference type="CDD" id="cd12320">
    <property type="entry name" value="RRM6_RBM19_RRM5_MRD1"/>
    <property type="match status" value="1"/>
</dbReference>
<feature type="region of interest" description="Disordered" evidence="3">
    <location>
        <begin position="227"/>
        <end position="247"/>
    </location>
</feature>
<feature type="domain" description="RRM" evidence="4">
    <location>
        <begin position="2"/>
        <end position="81"/>
    </location>
</feature>
<comment type="caution">
    <text evidence="5">The sequence shown here is derived from an EMBL/GenBank/DDBJ whole genome shotgun (WGS) entry which is preliminary data.</text>
</comment>
<dbReference type="FunFam" id="3.30.70.330:FF:000994">
    <property type="entry name" value="RNA-binding (RRM/RBD/RNP motifs) family protein"/>
    <property type="match status" value="1"/>
</dbReference>
<dbReference type="InterPro" id="IPR003954">
    <property type="entry name" value="RRM_euk-type"/>
</dbReference>
<dbReference type="GO" id="GO:0005730">
    <property type="term" value="C:nucleolus"/>
    <property type="evidence" value="ECO:0000318"/>
    <property type="project" value="GO_Central"/>
</dbReference>
<evidence type="ECO:0000256" key="2">
    <source>
        <dbReference type="PROSITE-ProRule" id="PRU00176"/>
    </source>
</evidence>
<dbReference type="InterPro" id="IPR035979">
    <property type="entry name" value="RBD_domain_sf"/>
</dbReference>
<dbReference type="SMART" id="SM00361">
    <property type="entry name" value="RRM_1"/>
    <property type="match status" value="3"/>
</dbReference>
<dbReference type="AlphaFoldDB" id="A0A0K9P1B7"/>
<dbReference type="SUPFAM" id="SSF54928">
    <property type="entry name" value="RNA-binding domain, RBD"/>
    <property type="match status" value="4"/>
</dbReference>
<dbReference type="STRING" id="29655.A0A0K9P1B7"/>
<proteinExistence type="predicted"/>
<dbReference type="EMBL" id="LFYR01001322">
    <property type="protein sequence ID" value="KMZ62768.1"/>
    <property type="molecule type" value="Genomic_DNA"/>
</dbReference>
<dbReference type="Pfam" id="PF00076">
    <property type="entry name" value="RRM_1"/>
    <property type="match status" value="5"/>
</dbReference>
<gene>
    <name evidence="5" type="ORF">ZOSMA_446G00040</name>
</gene>
<feature type="domain" description="RRM" evidence="4">
    <location>
        <begin position="605"/>
        <end position="688"/>
    </location>
</feature>
<dbReference type="OMA" id="FNNTCIQ"/>
<dbReference type="Proteomes" id="UP000036987">
    <property type="component" value="Unassembled WGS sequence"/>
</dbReference>
<dbReference type="SMART" id="SM00360">
    <property type="entry name" value="RRM"/>
    <property type="match status" value="5"/>
</dbReference>
<dbReference type="CDD" id="cd12565">
    <property type="entry name" value="RRM1_MRD1"/>
    <property type="match status" value="1"/>
</dbReference>
<dbReference type="CDD" id="cd12317">
    <property type="entry name" value="RRM4_RBM19_RRM3_MRD1"/>
    <property type="match status" value="1"/>
</dbReference>